<name>A0A3M2LIE9_9ACTN</name>
<keyword evidence="4" id="KW-1185">Reference proteome</keyword>
<feature type="chain" id="PRO_5018238680" description="Peptidase" evidence="2">
    <location>
        <begin position="37"/>
        <end position="728"/>
    </location>
</feature>
<feature type="compositionally biased region" description="Polar residues" evidence="1">
    <location>
        <begin position="486"/>
        <end position="502"/>
    </location>
</feature>
<feature type="region of interest" description="Disordered" evidence="1">
    <location>
        <begin position="407"/>
        <end position="502"/>
    </location>
</feature>
<feature type="non-terminal residue" evidence="3">
    <location>
        <position position="728"/>
    </location>
</feature>
<dbReference type="Gene3D" id="1.50.10.20">
    <property type="match status" value="1"/>
</dbReference>
<dbReference type="Proteomes" id="UP000282674">
    <property type="component" value="Unassembled WGS sequence"/>
</dbReference>
<feature type="compositionally biased region" description="Gly residues" evidence="1">
    <location>
        <begin position="409"/>
        <end position="425"/>
    </location>
</feature>
<accession>A0A3M2LIE9</accession>
<feature type="compositionally biased region" description="Pro residues" evidence="1">
    <location>
        <begin position="448"/>
        <end position="461"/>
    </location>
</feature>
<evidence type="ECO:0000313" key="4">
    <source>
        <dbReference type="Proteomes" id="UP000282674"/>
    </source>
</evidence>
<sequence>MDRTWCRKRQKFGVLAAAAGTAFSVAVPGLAGTASAAGPPVTRAAPPASARAEASAARANARWLARQLGADGTLRNPNGGTLPDHGLMIDTLFALRAAGEGRLADPIAAYLDDGKHATDYYTWDGLVPNQGYDAVITGGAAAKVLVAAEASGRDPRRFGGHDMVAEVQGAIMRTGPDKGRVSDYSKNPDLSSSVYNNSNMFGQALGVIGLAGAGENDRLAIDALLSQQCSDGYFRIFFDHTSDNTRLSTCDEDKASGKSAPDGDATAMSLSALLAARKAGATGLDGPIGRTVAWLKGRQAAGGGWGGGVSTEAPNTNSTGLVVQALADAGDAKDAVDRGTAYLRSAQVTSADAGNRLADQVGAIAYTPEQYQSARDSGITGTDTWVRAGAQASLGLSQVGFYDLAKGKVPGGGDGGDPGDGDGPGGTPPPGGGGDGNQPSRPGGQLPLPKPRPGASPPSVAPPSGRHGSPAPPPGGGNGGGDKRTANPQNNPVVTPKQTQAQAALPDPAGRLGSYLAGKLVDGDHIEVTEGGRTYVDYDATADVVFALRSLGEQPVAVTRASRFLLTPESVKAYAYGVPYEKSAAAYAEPLAKLQLIARFLQFEPAAPADLATTVAGLRDGLARLRTPQGRFEDTGSFGSADTSVRRQAWAILATTAGASPGDAAVPLRVLLGSQCTDGAFPAVLGAATCATGDVTATAAAIAALNAGPRGGVDGVGDASAVQVAARL</sequence>
<proteinExistence type="predicted"/>
<evidence type="ECO:0008006" key="5">
    <source>
        <dbReference type="Google" id="ProtNLM"/>
    </source>
</evidence>
<evidence type="ECO:0000256" key="1">
    <source>
        <dbReference type="SAM" id="MobiDB-lite"/>
    </source>
</evidence>
<dbReference type="SUPFAM" id="SSF81853">
    <property type="entry name" value="Family 10 polysaccharide lyase"/>
    <property type="match status" value="1"/>
</dbReference>
<comment type="caution">
    <text evidence="3">The sequence shown here is derived from an EMBL/GenBank/DDBJ whole genome shotgun (WGS) entry which is preliminary data.</text>
</comment>
<gene>
    <name evidence="3" type="ORF">EBO15_38220</name>
</gene>
<reference evidence="3 4" key="1">
    <citation type="submission" date="2018-10" db="EMBL/GenBank/DDBJ databases">
        <title>Isolation from soil.</title>
        <authorList>
            <person name="Hu J."/>
        </authorList>
    </citation>
    <scope>NUCLEOTIDE SEQUENCE [LARGE SCALE GENOMIC DNA]</scope>
    <source>
        <strain evidence="3 4">NEAU-Ht49</strain>
    </source>
</reference>
<dbReference type="RefSeq" id="WP_122199353.1">
    <property type="nucleotide sequence ID" value="NZ_RFFG01000132.1"/>
</dbReference>
<dbReference type="AlphaFoldDB" id="A0A3M2LIE9"/>
<dbReference type="EMBL" id="RFFG01000132">
    <property type="protein sequence ID" value="RMI36570.1"/>
    <property type="molecule type" value="Genomic_DNA"/>
</dbReference>
<evidence type="ECO:0000256" key="2">
    <source>
        <dbReference type="SAM" id="SignalP"/>
    </source>
</evidence>
<evidence type="ECO:0000313" key="3">
    <source>
        <dbReference type="EMBL" id="RMI36570.1"/>
    </source>
</evidence>
<organism evidence="3 4">
    <name type="scientific">Actinomadura harenae</name>
    <dbReference type="NCBI Taxonomy" id="2483351"/>
    <lineage>
        <taxon>Bacteria</taxon>
        <taxon>Bacillati</taxon>
        <taxon>Actinomycetota</taxon>
        <taxon>Actinomycetes</taxon>
        <taxon>Streptosporangiales</taxon>
        <taxon>Thermomonosporaceae</taxon>
        <taxon>Actinomadura</taxon>
    </lineage>
</organism>
<keyword evidence="2" id="KW-0732">Signal</keyword>
<feature type="signal peptide" evidence="2">
    <location>
        <begin position="1"/>
        <end position="36"/>
    </location>
</feature>
<dbReference type="OrthoDB" id="3637834at2"/>
<protein>
    <recommendedName>
        <fullName evidence="5">Peptidase</fullName>
    </recommendedName>
</protein>